<dbReference type="SUPFAM" id="SSF56112">
    <property type="entry name" value="Protein kinase-like (PK-like)"/>
    <property type="match status" value="1"/>
</dbReference>
<dbReference type="RefSeq" id="WP_382378881.1">
    <property type="nucleotide sequence ID" value="NZ_JBHRZI010000036.1"/>
</dbReference>
<evidence type="ECO:0000313" key="8">
    <source>
        <dbReference type="EMBL" id="MFC3897394.1"/>
    </source>
</evidence>
<evidence type="ECO:0000313" key="9">
    <source>
        <dbReference type="Proteomes" id="UP001595690"/>
    </source>
</evidence>
<dbReference type="SMART" id="SM00220">
    <property type="entry name" value="S_TKc"/>
    <property type="match status" value="1"/>
</dbReference>
<organism evidence="8 9">
    <name type="scientific">Lentzea rhizosphaerae</name>
    <dbReference type="NCBI Taxonomy" id="2041025"/>
    <lineage>
        <taxon>Bacteria</taxon>
        <taxon>Bacillati</taxon>
        <taxon>Actinomycetota</taxon>
        <taxon>Actinomycetes</taxon>
        <taxon>Pseudonocardiales</taxon>
        <taxon>Pseudonocardiaceae</taxon>
        <taxon>Lentzea</taxon>
    </lineage>
</organism>
<gene>
    <name evidence="8" type="ORF">ACFOWZ_38460</name>
</gene>
<keyword evidence="4" id="KW-0547">Nucleotide-binding</keyword>
<dbReference type="InterPro" id="IPR008271">
    <property type="entry name" value="Ser/Thr_kinase_AS"/>
</dbReference>
<evidence type="ECO:0000256" key="2">
    <source>
        <dbReference type="ARBA" id="ARBA00022527"/>
    </source>
</evidence>
<dbReference type="PANTHER" id="PTHR43289:SF6">
    <property type="entry name" value="SERINE_THREONINE-PROTEIN KINASE NEKL-3"/>
    <property type="match status" value="1"/>
</dbReference>
<dbReference type="PROSITE" id="PS50011">
    <property type="entry name" value="PROTEIN_KINASE_DOM"/>
    <property type="match status" value="1"/>
</dbReference>
<keyword evidence="2" id="KW-0723">Serine/threonine-protein kinase</keyword>
<protein>
    <recommendedName>
        <fullName evidence="1">non-specific serine/threonine protein kinase</fullName>
        <ecNumber evidence="1">2.7.11.1</ecNumber>
    </recommendedName>
</protein>
<reference evidence="9" key="1">
    <citation type="journal article" date="2019" name="Int. J. Syst. Evol. Microbiol.">
        <title>The Global Catalogue of Microorganisms (GCM) 10K type strain sequencing project: providing services to taxonomists for standard genome sequencing and annotation.</title>
        <authorList>
            <consortium name="The Broad Institute Genomics Platform"/>
            <consortium name="The Broad Institute Genome Sequencing Center for Infectious Disease"/>
            <person name="Wu L."/>
            <person name="Ma J."/>
        </authorList>
    </citation>
    <scope>NUCLEOTIDE SEQUENCE [LARGE SCALE GENOMIC DNA]</scope>
    <source>
        <strain evidence="9">CGMCC 4.7405</strain>
    </source>
</reference>
<sequence length="396" mass="42546">MTEELPEIPGFRYARPLGKNVHLYRDAHGEVAVKLLAGPARAAELRTVLELGHPGIVTVHRAGRTGAGVLYLVMKHYPNGDLLTAAPMRFERAVDIGVQVADALHAAHRAGVVHRDVKPANVLLDEHGNACLTDFGVLGRDRLPWTAPEVLTSGSHGVRADVFSLGATLWHLIAGHSPFVVPRGNNTHAALEQRILQGSPRPTGRAPESLEVLLRQAMAADPAARPSSAEEFARRLRQIQHESAPTSATGNAVVVQADPSPRRRSRWPIYAGTAVVVAGVIVTSALMLQNNDRLTGQPEQVQPQSASGGETSLTSKVTVTATRIDPKTLRFSWTYPSQQATDTFTWRTNDDLKTGTVQTPSLDLYAPGALCVQVRVVRSDGSNASDQAWSPEGCGT</sequence>
<dbReference type="InterPro" id="IPR011009">
    <property type="entry name" value="Kinase-like_dom_sf"/>
</dbReference>
<dbReference type="Proteomes" id="UP001595690">
    <property type="component" value="Unassembled WGS sequence"/>
</dbReference>
<evidence type="ECO:0000256" key="5">
    <source>
        <dbReference type="ARBA" id="ARBA00022777"/>
    </source>
</evidence>
<comment type="caution">
    <text evidence="8">The sequence shown here is derived from an EMBL/GenBank/DDBJ whole genome shotgun (WGS) entry which is preliminary data.</text>
</comment>
<keyword evidence="6" id="KW-0067">ATP-binding</keyword>
<accession>A0ABV8C5P0</accession>
<proteinExistence type="predicted"/>
<dbReference type="GO" id="GO:0004674">
    <property type="term" value="F:protein serine/threonine kinase activity"/>
    <property type="evidence" value="ECO:0007669"/>
    <property type="project" value="UniProtKB-EC"/>
</dbReference>
<keyword evidence="9" id="KW-1185">Reference proteome</keyword>
<feature type="domain" description="Protein kinase" evidence="7">
    <location>
        <begin position="1"/>
        <end position="244"/>
    </location>
</feature>
<dbReference type="Pfam" id="PF00069">
    <property type="entry name" value="Pkinase"/>
    <property type="match status" value="1"/>
</dbReference>
<dbReference type="EMBL" id="JBHRZI010000036">
    <property type="protein sequence ID" value="MFC3897394.1"/>
    <property type="molecule type" value="Genomic_DNA"/>
</dbReference>
<name>A0ABV8C5P0_9PSEU</name>
<dbReference type="PANTHER" id="PTHR43289">
    <property type="entry name" value="MITOGEN-ACTIVATED PROTEIN KINASE KINASE KINASE 20-RELATED"/>
    <property type="match status" value="1"/>
</dbReference>
<evidence type="ECO:0000256" key="6">
    <source>
        <dbReference type="ARBA" id="ARBA00022840"/>
    </source>
</evidence>
<dbReference type="PROSITE" id="PS00108">
    <property type="entry name" value="PROTEIN_KINASE_ST"/>
    <property type="match status" value="1"/>
</dbReference>
<evidence type="ECO:0000256" key="3">
    <source>
        <dbReference type="ARBA" id="ARBA00022679"/>
    </source>
</evidence>
<keyword evidence="5 8" id="KW-0418">Kinase</keyword>
<evidence type="ECO:0000259" key="7">
    <source>
        <dbReference type="PROSITE" id="PS50011"/>
    </source>
</evidence>
<keyword evidence="3 8" id="KW-0808">Transferase</keyword>
<dbReference type="EC" id="2.7.11.1" evidence="1"/>
<evidence type="ECO:0000256" key="1">
    <source>
        <dbReference type="ARBA" id="ARBA00012513"/>
    </source>
</evidence>
<dbReference type="CDD" id="cd14014">
    <property type="entry name" value="STKc_PknB_like"/>
    <property type="match status" value="1"/>
</dbReference>
<dbReference type="InterPro" id="IPR000719">
    <property type="entry name" value="Prot_kinase_dom"/>
</dbReference>
<evidence type="ECO:0000256" key="4">
    <source>
        <dbReference type="ARBA" id="ARBA00022741"/>
    </source>
</evidence>
<dbReference type="Gene3D" id="1.10.510.10">
    <property type="entry name" value="Transferase(Phosphotransferase) domain 1"/>
    <property type="match status" value="1"/>
</dbReference>